<dbReference type="Gene3D" id="3.30.565.10">
    <property type="entry name" value="Histidine kinase-like ATPase, C-terminal domain"/>
    <property type="match status" value="1"/>
</dbReference>
<keyword evidence="10" id="KW-0175">Coiled coil</keyword>
<evidence type="ECO:0000313" key="13">
    <source>
        <dbReference type="Proteomes" id="UP000824242"/>
    </source>
</evidence>
<evidence type="ECO:0000256" key="2">
    <source>
        <dbReference type="ARBA" id="ARBA00004370"/>
    </source>
</evidence>
<comment type="caution">
    <text evidence="12">The sequence shown here is derived from an EMBL/GenBank/DDBJ whole genome shotgun (WGS) entry which is preliminary data.</text>
</comment>
<evidence type="ECO:0000256" key="5">
    <source>
        <dbReference type="ARBA" id="ARBA00022679"/>
    </source>
</evidence>
<dbReference type="GO" id="GO:0005524">
    <property type="term" value="F:ATP binding"/>
    <property type="evidence" value="ECO:0007669"/>
    <property type="project" value="UniProtKB-KW"/>
</dbReference>
<keyword evidence="8" id="KW-0067">ATP-binding</keyword>
<dbReference type="PRINTS" id="PR00344">
    <property type="entry name" value="BCTRLSENSOR"/>
</dbReference>
<evidence type="ECO:0000256" key="6">
    <source>
        <dbReference type="ARBA" id="ARBA00022741"/>
    </source>
</evidence>
<evidence type="ECO:0000256" key="7">
    <source>
        <dbReference type="ARBA" id="ARBA00022777"/>
    </source>
</evidence>
<dbReference type="InterPro" id="IPR036097">
    <property type="entry name" value="HisK_dim/P_sf"/>
</dbReference>
<dbReference type="SMART" id="SM00387">
    <property type="entry name" value="HATPase_c"/>
    <property type="match status" value="1"/>
</dbReference>
<keyword evidence="9" id="KW-0902">Two-component regulatory system</keyword>
<evidence type="ECO:0000256" key="8">
    <source>
        <dbReference type="ARBA" id="ARBA00022840"/>
    </source>
</evidence>
<evidence type="ECO:0000313" key="12">
    <source>
        <dbReference type="EMBL" id="HIR47380.1"/>
    </source>
</evidence>
<dbReference type="SUPFAM" id="SSF47384">
    <property type="entry name" value="Homodimeric domain of signal transducing histidine kinase"/>
    <property type="match status" value="1"/>
</dbReference>
<dbReference type="PANTHER" id="PTHR42878">
    <property type="entry name" value="TWO-COMPONENT HISTIDINE KINASE"/>
    <property type="match status" value="1"/>
</dbReference>
<dbReference type="PROSITE" id="PS50109">
    <property type="entry name" value="HIS_KIN"/>
    <property type="match status" value="1"/>
</dbReference>
<sequence length="330" mass="36571">MKKNRFPFLEAAAIAAAGTGALLPSLPYGGRIGLVLLAVLLAAGDIVLRMRLEAQQENRLSAVEQRVQEAQRQGEAASGRIREEAEEYQKKTKEKLAAFYSKVSHSLRIPISVIQGYADLLESGLIQDENVRHEYLSKIRERTEYMNNALGQLLTEARLQADFSIGLWEHFDLLELLQKVISDMEDAAQKLGIRIELSSELRRLPFEGDRTRLTRSFYNILENSLKYMNTAGKITVTVSVADNQVLIVFKDSGAGMEREEAEHIFELNYRGSNSVQGNGMGLYLVYVTAIAHHGSVTARSSPGNGMTILMLLPISQQEFSSPPAGDSPAE</sequence>
<feature type="coiled-coil region" evidence="10">
    <location>
        <begin position="53"/>
        <end position="87"/>
    </location>
</feature>
<dbReference type="Proteomes" id="UP000824242">
    <property type="component" value="Unassembled WGS sequence"/>
</dbReference>
<dbReference type="EC" id="2.7.13.3" evidence="3"/>
<name>A0A9D1APQ7_9FIRM</name>
<dbReference type="GO" id="GO:0000155">
    <property type="term" value="F:phosphorelay sensor kinase activity"/>
    <property type="evidence" value="ECO:0007669"/>
    <property type="project" value="InterPro"/>
</dbReference>
<evidence type="ECO:0000256" key="9">
    <source>
        <dbReference type="ARBA" id="ARBA00023012"/>
    </source>
</evidence>
<keyword evidence="6" id="KW-0547">Nucleotide-binding</keyword>
<organism evidence="12 13">
    <name type="scientific">Candidatus Caccousia avicola</name>
    <dbReference type="NCBI Taxonomy" id="2840721"/>
    <lineage>
        <taxon>Bacteria</taxon>
        <taxon>Bacillati</taxon>
        <taxon>Bacillota</taxon>
        <taxon>Clostridia</taxon>
        <taxon>Eubacteriales</taxon>
        <taxon>Oscillospiraceae</taxon>
        <taxon>Oscillospiraceae incertae sedis</taxon>
        <taxon>Candidatus Caccousia</taxon>
    </lineage>
</organism>
<protein>
    <recommendedName>
        <fullName evidence="3">histidine kinase</fullName>
        <ecNumber evidence="3">2.7.13.3</ecNumber>
    </recommendedName>
</protein>
<gene>
    <name evidence="12" type="ORF">IAB89_06940</name>
</gene>
<evidence type="ECO:0000256" key="4">
    <source>
        <dbReference type="ARBA" id="ARBA00022553"/>
    </source>
</evidence>
<dbReference type="Pfam" id="PF00512">
    <property type="entry name" value="HisKA"/>
    <property type="match status" value="1"/>
</dbReference>
<dbReference type="SMART" id="SM00388">
    <property type="entry name" value="HisKA"/>
    <property type="match status" value="1"/>
</dbReference>
<dbReference type="Gene3D" id="1.10.287.130">
    <property type="match status" value="1"/>
</dbReference>
<feature type="domain" description="Histidine kinase" evidence="11">
    <location>
        <begin position="102"/>
        <end position="316"/>
    </location>
</feature>
<accession>A0A9D1APQ7</accession>
<comment type="catalytic activity">
    <reaction evidence="1">
        <text>ATP + protein L-histidine = ADP + protein N-phospho-L-histidine.</text>
        <dbReference type="EC" id="2.7.13.3"/>
    </reaction>
</comment>
<dbReference type="PANTHER" id="PTHR42878:SF7">
    <property type="entry name" value="SENSOR HISTIDINE KINASE GLRK"/>
    <property type="match status" value="1"/>
</dbReference>
<dbReference type="GO" id="GO:0007234">
    <property type="term" value="P:osmosensory signaling via phosphorelay pathway"/>
    <property type="evidence" value="ECO:0007669"/>
    <property type="project" value="TreeGrafter"/>
</dbReference>
<dbReference type="SUPFAM" id="SSF55874">
    <property type="entry name" value="ATPase domain of HSP90 chaperone/DNA topoisomerase II/histidine kinase"/>
    <property type="match status" value="1"/>
</dbReference>
<dbReference type="GO" id="GO:0030295">
    <property type="term" value="F:protein kinase activator activity"/>
    <property type="evidence" value="ECO:0007669"/>
    <property type="project" value="TreeGrafter"/>
</dbReference>
<dbReference type="GO" id="GO:0000156">
    <property type="term" value="F:phosphorelay response regulator activity"/>
    <property type="evidence" value="ECO:0007669"/>
    <property type="project" value="TreeGrafter"/>
</dbReference>
<comment type="subcellular location">
    <subcellularLocation>
        <location evidence="2">Membrane</location>
    </subcellularLocation>
</comment>
<reference evidence="12" key="2">
    <citation type="journal article" date="2021" name="PeerJ">
        <title>Extensive microbial diversity within the chicken gut microbiome revealed by metagenomics and culture.</title>
        <authorList>
            <person name="Gilroy R."/>
            <person name="Ravi A."/>
            <person name="Getino M."/>
            <person name="Pursley I."/>
            <person name="Horton D.L."/>
            <person name="Alikhan N.F."/>
            <person name="Baker D."/>
            <person name="Gharbi K."/>
            <person name="Hall N."/>
            <person name="Watson M."/>
            <person name="Adriaenssens E.M."/>
            <person name="Foster-Nyarko E."/>
            <person name="Jarju S."/>
            <person name="Secka A."/>
            <person name="Antonio M."/>
            <person name="Oren A."/>
            <person name="Chaudhuri R.R."/>
            <person name="La Ragione R."/>
            <person name="Hildebrand F."/>
            <person name="Pallen M.J."/>
        </authorList>
    </citation>
    <scope>NUCLEOTIDE SEQUENCE</scope>
    <source>
        <strain evidence="12">ChiSxjej1B13-7958</strain>
    </source>
</reference>
<dbReference type="CDD" id="cd00082">
    <property type="entry name" value="HisKA"/>
    <property type="match status" value="1"/>
</dbReference>
<dbReference type="InterPro" id="IPR004358">
    <property type="entry name" value="Sig_transdc_His_kin-like_C"/>
</dbReference>
<evidence type="ECO:0000259" key="11">
    <source>
        <dbReference type="PROSITE" id="PS50109"/>
    </source>
</evidence>
<dbReference type="InterPro" id="IPR036890">
    <property type="entry name" value="HATPase_C_sf"/>
</dbReference>
<dbReference type="InterPro" id="IPR005467">
    <property type="entry name" value="His_kinase_dom"/>
</dbReference>
<keyword evidence="4" id="KW-0597">Phosphoprotein</keyword>
<evidence type="ECO:0000256" key="1">
    <source>
        <dbReference type="ARBA" id="ARBA00000085"/>
    </source>
</evidence>
<reference evidence="12" key="1">
    <citation type="submission" date="2020-10" db="EMBL/GenBank/DDBJ databases">
        <authorList>
            <person name="Gilroy R."/>
        </authorList>
    </citation>
    <scope>NUCLEOTIDE SEQUENCE</scope>
    <source>
        <strain evidence="12">ChiSxjej1B13-7958</strain>
    </source>
</reference>
<dbReference type="InterPro" id="IPR003661">
    <property type="entry name" value="HisK_dim/P_dom"/>
</dbReference>
<keyword evidence="7 12" id="KW-0418">Kinase</keyword>
<dbReference type="AlphaFoldDB" id="A0A9D1APQ7"/>
<dbReference type="InterPro" id="IPR003594">
    <property type="entry name" value="HATPase_dom"/>
</dbReference>
<evidence type="ECO:0000256" key="10">
    <source>
        <dbReference type="SAM" id="Coils"/>
    </source>
</evidence>
<proteinExistence type="predicted"/>
<dbReference type="Pfam" id="PF02518">
    <property type="entry name" value="HATPase_c"/>
    <property type="match status" value="1"/>
</dbReference>
<dbReference type="InterPro" id="IPR050351">
    <property type="entry name" value="BphY/WalK/GraS-like"/>
</dbReference>
<evidence type="ECO:0000256" key="3">
    <source>
        <dbReference type="ARBA" id="ARBA00012438"/>
    </source>
</evidence>
<dbReference type="EMBL" id="DVGZ01000073">
    <property type="protein sequence ID" value="HIR47380.1"/>
    <property type="molecule type" value="Genomic_DNA"/>
</dbReference>
<keyword evidence="5" id="KW-0808">Transferase</keyword>